<dbReference type="InterPro" id="IPR045889">
    <property type="entry name" value="MES/HNL"/>
</dbReference>
<dbReference type="InterPro" id="IPR000073">
    <property type="entry name" value="AB_hydrolase_1"/>
</dbReference>
<feature type="signal peptide" evidence="1">
    <location>
        <begin position="1"/>
        <end position="18"/>
    </location>
</feature>
<dbReference type="EMBL" id="CP119075">
    <property type="protein sequence ID" value="WED63460.1"/>
    <property type="molecule type" value="Genomic_DNA"/>
</dbReference>
<dbReference type="Pfam" id="PF12697">
    <property type="entry name" value="Abhydrolase_6"/>
    <property type="match status" value="1"/>
</dbReference>
<name>A0AAE9ZV95_9BACT</name>
<dbReference type="GO" id="GO:0080030">
    <property type="term" value="F:methyl indole-3-acetate esterase activity"/>
    <property type="evidence" value="ECO:0007669"/>
    <property type="project" value="TreeGrafter"/>
</dbReference>
<sequence>MKSLPRAFVILLTVCLTAAISRADHHTSDEKLTFVLVHGATAGGYEWKETGKYLQQAGHTVYRVTLTALGERSHLSAEGVNLTTHINDVVNTILFEDLHDVILTGHSYGGMVITGVMDRIPERISHVYYFDAAVPADGQSIRDSFGNRGGDRPEPKVENGRMVMDWLPKNPTSWPHNTGHPIGTLTEPVSYKNPAALALNVTYVPFVKDAEAEKTRSESDAGWQRAKARGWTIRPYPGSHTAMLETPKGLAELILASVNDTNTPTP</sequence>
<dbReference type="InterPro" id="IPR029058">
    <property type="entry name" value="AB_hydrolase_fold"/>
</dbReference>
<dbReference type="Proteomes" id="UP001218638">
    <property type="component" value="Chromosome"/>
</dbReference>
<evidence type="ECO:0000313" key="4">
    <source>
        <dbReference type="Proteomes" id="UP001218638"/>
    </source>
</evidence>
<dbReference type="SUPFAM" id="SSF53474">
    <property type="entry name" value="alpha/beta-Hydrolases"/>
    <property type="match status" value="1"/>
</dbReference>
<dbReference type="GO" id="GO:0080032">
    <property type="term" value="F:methyl jasmonate esterase activity"/>
    <property type="evidence" value="ECO:0007669"/>
    <property type="project" value="TreeGrafter"/>
</dbReference>
<evidence type="ECO:0000259" key="2">
    <source>
        <dbReference type="Pfam" id="PF12697"/>
    </source>
</evidence>
<dbReference type="Gene3D" id="3.40.50.1820">
    <property type="entry name" value="alpha/beta hydrolase"/>
    <property type="match status" value="1"/>
</dbReference>
<keyword evidence="1" id="KW-0732">Signal</keyword>
<accession>A0AAE9ZV95</accession>
<feature type="domain" description="AB hydrolase-1" evidence="2">
    <location>
        <begin position="34"/>
        <end position="252"/>
    </location>
</feature>
<evidence type="ECO:0000313" key="3">
    <source>
        <dbReference type="EMBL" id="WED63460.1"/>
    </source>
</evidence>
<dbReference type="PANTHER" id="PTHR10992:SF1086">
    <property type="entry name" value="AB HYDROLASE-1 DOMAIN-CONTAINING PROTEIN"/>
    <property type="match status" value="1"/>
</dbReference>
<dbReference type="KEGG" id="slom:PXH66_14060"/>
<proteinExistence type="predicted"/>
<evidence type="ECO:0000256" key="1">
    <source>
        <dbReference type="SAM" id="SignalP"/>
    </source>
</evidence>
<feature type="chain" id="PRO_5042084861" evidence="1">
    <location>
        <begin position="19"/>
        <end position="266"/>
    </location>
</feature>
<dbReference type="PANTHER" id="PTHR10992">
    <property type="entry name" value="METHYLESTERASE FAMILY MEMBER"/>
    <property type="match status" value="1"/>
</dbReference>
<keyword evidence="4" id="KW-1185">Reference proteome</keyword>
<organism evidence="3 4">
    <name type="scientific">Synoicihabitans lomoniglobus</name>
    <dbReference type="NCBI Taxonomy" id="2909285"/>
    <lineage>
        <taxon>Bacteria</taxon>
        <taxon>Pseudomonadati</taxon>
        <taxon>Verrucomicrobiota</taxon>
        <taxon>Opitutia</taxon>
        <taxon>Opitutales</taxon>
        <taxon>Opitutaceae</taxon>
        <taxon>Synoicihabitans</taxon>
    </lineage>
</organism>
<dbReference type="AlphaFoldDB" id="A0AAE9ZV95"/>
<dbReference type="RefSeq" id="WP_330929162.1">
    <property type="nucleotide sequence ID" value="NZ_CP119075.1"/>
</dbReference>
<reference evidence="3" key="1">
    <citation type="submission" date="2023-03" db="EMBL/GenBank/DDBJ databases">
        <title>Lomoglobus Profundus gen. nov., sp. nov., a novel member of the phylum Verrucomicrobia, isolated from deep-marine sediment of South China Sea.</title>
        <authorList>
            <person name="Ahmad T."/>
            <person name="Ishaq S.E."/>
            <person name="Wang F."/>
        </authorList>
    </citation>
    <scope>NUCLEOTIDE SEQUENCE</scope>
    <source>
        <strain evidence="3">LMO-M01</strain>
    </source>
</reference>
<gene>
    <name evidence="3" type="ORF">PXH66_14060</name>
</gene>
<keyword evidence="3" id="KW-0378">Hydrolase</keyword>
<protein>
    <submittedName>
        <fullName evidence="3">Alpha/beta fold hydrolase</fullName>
    </submittedName>
</protein>